<keyword evidence="3" id="KW-1185">Reference proteome</keyword>
<protein>
    <submittedName>
        <fullName evidence="2">Uncharacterized protein</fullName>
    </submittedName>
</protein>
<organism evidence="2 3">
    <name type="scientific">Neolentinus lepideus HHB14362 ss-1</name>
    <dbReference type="NCBI Taxonomy" id="1314782"/>
    <lineage>
        <taxon>Eukaryota</taxon>
        <taxon>Fungi</taxon>
        <taxon>Dikarya</taxon>
        <taxon>Basidiomycota</taxon>
        <taxon>Agaricomycotina</taxon>
        <taxon>Agaricomycetes</taxon>
        <taxon>Gloeophyllales</taxon>
        <taxon>Gloeophyllaceae</taxon>
        <taxon>Neolentinus</taxon>
    </lineage>
</organism>
<evidence type="ECO:0000313" key="3">
    <source>
        <dbReference type="Proteomes" id="UP000076761"/>
    </source>
</evidence>
<proteinExistence type="predicted"/>
<dbReference type="InParanoid" id="A0A165NMD2"/>
<reference evidence="2 3" key="1">
    <citation type="journal article" date="2016" name="Mol. Biol. Evol.">
        <title>Comparative Genomics of Early-Diverging Mushroom-Forming Fungi Provides Insights into the Origins of Lignocellulose Decay Capabilities.</title>
        <authorList>
            <person name="Nagy L.G."/>
            <person name="Riley R."/>
            <person name="Tritt A."/>
            <person name="Adam C."/>
            <person name="Daum C."/>
            <person name="Floudas D."/>
            <person name="Sun H."/>
            <person name="Yadav J.S."/>
            <person name="Pangilinan J."/>
            <person name="Larsson K.H."/>
            <person name="Matsuura K."/>
            <person name="Barry K."/>
            <person name="Labutti K."/>
            <person name="Kuo R."/>
            <person name="Ohm R.A."/>
            <person name="Bhattacharya S.S."/>
            <person name="Shirouzu T."/>
            <person name="Yoshinaga Y."/>
            <person name="Martin F.M."/>
            <person name="Grigoriev I.V."/>
            <person name="Hibbett D.S."/>
        </authorList>
    </citation>
    <scope>NUCLEOTIDE SEQUENCE [LARGE SCALE GENOMIC DNA]</scope>
    <source>
        <strain evidence="2 3">HHB14362 ss-1</strain>
    </source>
</reference>
<dbReference type="Proteomes" id="UP000076761">
    <property type="component" value="Unassembled WGS sequence"/>
</dbReference>
<dbReference type="AlphaFoldDB" id="A0A165NMD2"/>
<accession>A0A165NMD2</accession>
<name>A0A165NMD2_9AGAM</name>
<feature type="region of interest" description="Disordered" evidence="1">
    <location>
        <begin position="53"/>
        <end position="72"/>
    </location>
</feature>
<gene>
    <name evidence="2" type="ORF">NEOLEDRAFT_1151708</name>
</gene>
<feature type="compositionally biased region" description="Basic residues" evidence="1">
    <location>
        <begin position="60"/>
        <end position="70"/>
    </location>
</feature>
<evidence type="ECO:0000313" key="2">
    <source>
        <dbReference type="EMBL" id="KZT19842.1"/>
    </source>
</evidence>
<dbReference type="EMBL" id="KV425631">
    <property type="protein sequence ID" value="KZT19842.1"/>
    <property type="molecule type" value="Genomic_DNA"/>
</dbReference>
<evidence type="ECO:0000256" key="1">
    <source>
        <dbReference type="SAM" id="MobiDB-lite"/>
    </source>
</evidence>
<sequence>MYRQLAAISVAISTTHPPTQLNPYSEKQKTVTKFTRGDHSTVPLLTISLASGAGSQNLKKSQHPPQKPKQKKEALKWIMTTPADMSKGKPGTTLSAHHIASDIYLQYLGLTEDQREALSRLYEVEGFEDHVFDTSEGSQTQHHWCFTQKGPKMKAVL</sequence>